<dbReference type="GO" id="GO:0043565">
    <property type="term" value="F:sequence-specific DNA binding"/>
    <property type="evidence" value="ECO:0007669"/>
    <property type="project" value="InterPro"/>
</dbReference>
<keyword evidence="4" id="KW-0238">DNA-binding</keyword>
<dbReference type="InterPro" id="IPR009057">
    <property type="entry name" value="Homeodomain-like_sf"/>
</dbReference>
<dbReference type="Pfam" id="PF25601">
    <property type="entry name" value="AAA_lid_14"/>
    <property type="match status" value="1"/>
</dbReference>
<accession>A0A9D7SHC1</accession>
<dbReference type="Pfam" id="PF02954">
    <property type="entry name" value="HTH_8"/>
    <property type="match status" value="1"/>
</dbReference>
<dbReference type="Gene3D" id="3.30.1380.20">
    <property type="entry name" value="Trafficking protein particle complex subunit 3"/>
    <property type="match status" value="1"/>
</dbReference>
<dbReference type="SUPFAM" id="SSF52540">
    <property type="entry name" value="P-loop containing nucleoside triphosphate hydrolases"/>
    <property type="match status" value="1"/>
</dbReference>
<protein>
    <submittedName>
        <fullName evidence="7">Sigma-54-dependent Fis family transcriptional regulator</fullName>
    </submittedName>
</protein>
<dbReference type="PROSITE" id="PS50045">
    <property type="entry name" value="SIGMA54_INTERACT_4"/>
    <property type="match status" value="1"/>
</dbReference>
<dbReference type="PROSITE" id="PS00688">
    <property type="entry name" value="SIGMA54_INTERACT_3"/>
    <property type="match status" value="1"/>
</dbReference>
<comment type="caution">
    <text evidence="7">The sequence shown here is derived from an EMBL/GenBank/DDBJ whole genome shotgun (WGS) entry which is preliminary data.</text>
</comment>
<keyword evidence="3" id="KW-0805">Transcription regulation</keyword>
<gene>
    <name evidence="7" type="ORF">IPP58_14555</name>
</gene>
<dbReference type="InterPro" id="IPR025662">
    <property type="entry name" value="Sigma_54_int_dom_ATP-bd_1"/>
</dbReference>
<dbReference type="InterPro" id="IPR002078">
    <property type="entry name" value="Sigma_54_int"/>
</dbReference>
<keyword evidence="5" id="KW-0804">Transcription</keyword>
<dbReference type="GO" id="GO:0006355">
    <property type="term" value="P:regulation of DNA-templated transcription"/>
    <property type="evidence" value="ECO:0007669"/>
    <property type="project" value="InterPro"/>
</dbReference>
<dbReference type="GO" id="GO:0005524">
    <property type="term" value="F:ATP binding"/>
    <property type="evidence" value="ECO:0007669"/>
    <property type="project" value="UniProtKB-KW"/>
</dbReference>
<dbReference type="PROSITE" id="PS00675">
    <property type="entry name" value="SIGMA54_INTERACT_1"/>
    <property type="match status" value="1"/>
</dbReference>
<evidence type="ECO:0000256" key="2">
    <source>
        <dbReference type="ARBA" id="ARBA00022840"/>
    </source>
</evidence>
<dbReference type="PROSITE" id="PS00676">
    <property type="entry name" value="SIGMA54_INTERACT_2"/>
    <property type="match status" value="1"/>
</dbReference>
<dbReference type="InterPro" id="IPR025943">
    <property type="entry name" value="Sigma_54_int_dom_ATP-bd_2"/>
</dbReference>
<name>A0A9D7SHC1_9BACT</name>
<dbReference type="InterPro" id="IPR002197">
    <property type="entry name" value="HTH_Fis"/>
</dbReference>
<dbReference type="PRINTS" id="PR01590">
    <property type="entry name" value="HTHFIS"/>
</dbReference>
<dbReference type="FunFam" id="3.40.50.300:FF:000006">
    <property type="entry name" value="DNA-binding transcriptional regulator NtrC"/>
    <property type="match status" value="1"/>
</dbReference>
<evidence type="ECO:0000259" key="6">
    <source>
        <dbReference type="PROSITE" id="PS50045"/>
    </source>
</evidence>
<reference evidence="7" key="1">
    <citation type="submission" date="2020-10" db="EMBL/GenBank/DDBJ databases">
        <title>Connecting structure to function with the recovery of over 1000 high-quality activated sludge metagenome-assembled genomes encoding full-length rRNA genes using long-read sequencing.</title>
        <authorList>
            <person name="Singleton C.M."/>
            <person name="Petriglieri F."/>
            <person name="Kristensen J.M."/>
            <person name="Kirkegaard R.H."/>
            <person name="Michaelsen T.Y."/>
            <person name="Andersen M.H."/>
            <person name="Karst S.M."/>
            <person name="Dueholm M.S."/>
            <person name="Nielsen P.H."/>
            <person name="Albertsen M."/>
        </authorList>
    </citation>
    <scope>NUCLEOTIDE SEQUENCE</scope>
    <source>
        <strain evidence="7">Skiv_18-Q3-R9-52_MAXAC.067</strain>
    </source>
</reference>
<proteinExistence type="predicted"/>
<keyword evidence="2" id="KW-0067">ATP-binding</keyword>
<evidence type="ECO:0000256" key="5">
    <source>
        <dbReference type="ARBA" id="ARBA00023163"/>
    </source>
</evidence>
<dbReference type="InterPro" id="IPR024096">
    <property type="entry name" value="NO_sig/Golgi_transp_ligand-bd"/>
</dbReference>
<dbReference type="InterPro" id="IPR003593">
    <property type="entry name" value="AAA+_ATPase"/>
</dbReference>
<keyword evidence="1" id="KW-0547">Nucleotide-binding</keyword>
<dbReference type="Proteomes" id="UP000886657">
    <property type="component" value="Unassembled WGS sequence"/>
</dbReference>
<dbReference type="SMART" id="SM00989">
    <property type="entry name" value="V4R"/>
    <property type="match status" value="1"/>
</dbReference>
<evidence type="ECO:0000313" key="7">
    <source>
        <dbReference type="EMBL" id="MBK9797679.1"/>
    </source>
</evidence>
<dbReference type="InterPro" id="IPR058031">
    <property type="entry name" value="AAA_lid_NorR"/>
</dbReference>
<dbReference type="AlphaFoldDB" id="A0A9D7SHC1"/>
<dbReference type="Pfam" id="PF00158">
    <property type="entry name" value="Sigma54_activat"/>
    <property type="match status" value="1"/>
</dbReference>
<dbReference type="SUPFAM" id="SSF46689">
    <property type="entry name" value="Homeodomain-like"/>
    <property type="match status" value="1"/>
</dbReference>
<dbReference type="PANTHER" id="PTHR32071">
    <property type="entry name" value="TRANSCRIPTIONAL REGULATORY PROTEIN"/>
    <property type="match status" value="1"/>
</dbReference>
<evidence type="ECO:0000256" key="1">
    <source>
        <dbReference type="ARBA" id="ARBA00022741"/>
    </source>
</evidence>
<dbReference type="CDD" id="cd00009">
    <property type="entry name" value="AAA"/>
    <property type="match status" value="1"/>
</dbReference>
<sequence length="553" mass="60801">MRAEDLDHKELLELDPEGGVIRFAGQRAIVLDAVAMGLLRKYLVENFGLTAARTVLTQFGFAHGWRMAEALQSAFNWADANEWRLAGNHIHTLGGLFGVASEAKDPLSKEGMMLVASYEAEQHLLHFGRADAPMCWTISGLISGYLSRTAGQEIFVLEDRCLGKGDAGCHLFGRTREEWGDDRAGELRFYDKTRLSECLDVSIHRVTETLKAAERKLKEHKRALILVLPAGDEPMLGIVAKSPAMQRVVDLARRVAKVDSTVLITGESGSGKERIARLVHEESTRAAGPFLAVNCGAITETLLESELFGHARGAFTGATQDRPGLFESANGGTLLLDEIGEVSPGMQVKLLRAIQEREIRRVGENKNRKVDVRILAATNRNLALEVTNGGFRQDLYYRLKVVELHVPPLRERREDILPLARVLLAGSALSMKRKITGLTPGATDQLIRYAWPGNVRELENAMERAVALSPGTRVELEDLPEEVRQARPILTVADGTVRPLDAIEKDYILAALALNNGNQTRTAEQLQIGSATLYRKLKSYGLIGADRAGRPGL</sequence>
<evidence type="ECO:0000313" key="8">
    <source>
        <dbReference type="Proteomes" id="UP000886657"/>
    </source>
</evidence>
<dbReference type="Gene3D" id="1.10.10.60">
    <property type="entry name" value="Homeodomain-like"/>
    <property type="match status" value="1"/>
</dbReference>
<dbReference type="InterPro" id="IPR010523">
    <property type="entry name" value="XylR_N"/>
</dbReference>
<dbReference type="SUPFAM" id="SSF111126">
    <property type="entry name" value="Ligand-binding domain in the NO signalling and Golgi transport"/>
    <property type="match status" value="1"/>
</dbReference>
<dbReference type="EMBL" id="JADKIO010000011">
    <property type="protein sequence ID" value="MBK9797679.1"/>
    <property type="molecule type" value="Genomic_DNA"/>
</dbReference>
<dbReference type="Pfam" id="PF02830">
    <property type="entry name" value="V4R"/>
    <property type="match status" value="1"/>
</dbReference>
<evidence type="ECO:0000256" key="4">
    <source>
        <dbReference type="ARBA" id="ARBA00023125"/>
    </source>
</evidence>
<feature type="domain" description="Sigma-54 factor interaction" evidence="6">
    <location>
        <begin position="238"/>
        <end position="467"/>
    </location>
</feature>
<organism evidence="7 8">
    <name type="scientific">Candidatus Geothrix skivensis</name>
    <dbReference type="NCBI Taxonomy" id="2954439"/>
    <lineage>
        <taxon>Bacteria</taxon>
        <taxon>Pseudomonadati</taxon>
        <taxon>Acidobacteriota</taxon>
        <taxon>Holophagae</taxon>
        <taxon>Holophagales</taxon>
        <taxon>Holophagaceae</taxon>
        <taxon>Geothrix</taxon>
    </lineage>
</organism>
<dbReference type="InterPro" id="IPR025944">
    <property type="entry name" value="Sigma_54_int_dom_CS"/>
</dbReference>
<dbReference type="SMART" id="SM00382">
    <property type="entry name" value="AAA"/>
    <property type="match status" value="1"/>
</dbReference>
<dbReference type="InterPro" id="IPR027417">
    <property type="entry name" value="P-loop_NTPase"/>
</dbReference>
<dbReference type="Gene3D" id="1.10.8.60">
    <property type="match status" value="1"/>
</dbReference>
<dbReference type="Gene3D" id="3.40.50.300">
    <property type="entry name" value="P-loop containing nucleotide triphosphate hydrolases"/>
    <property type="match status" value="1"/>
</dbReference>
<dbReference type="InterPro" id="IPR004096">
    <property type="entry name" value="V4R"/>
</dbReference>
<evidence type="ECO:0000256" key="3">
    <source>
        <dbReference type="ARBA" id="ARBA00023015"/>
    </source>
</evidence>
<dbReference type="Pfam" id="PF06505">
    <property type="entry name" value="XylR_N"/>
    <property type="match status" value="1"/>
</dbReference>